<dbReference type="SUPFAM" id="SSF48452">
    <property type="entry name" value="TPR-like"/>
    <property type="match status" value="1"/>
</dbReference>
<proteinExistence type="predicted"/>
<protein>
    <recommendedName>
        <fullName evidence="3">Lipoprotein</fullName>
    </recommendedName>
</protein>
<evidence type="ECO:0008006" key="3">
    <source>
        <dbReference type="Google" id="ProtNLM"/>
    </source>
</evidence>
<dbReference type="HOGENOM" id="CLU_025928_1_0_10"/>
<evidence type="ECO:0000313" key="2">
    <source>
        <dbReference type="Proteomes" id="UP000008641"/>
    </source>
</evidence>
<dbReference type="Pfam" id="PF12771">
    <property type="entry name" value="SusD-like_2"/>
    <property type="match status" value="1"/>
</dbReference>
<reference evidence="1 2" key="1">
    <citation type="journal article" date="2011" name="Stand. Genomic Sci.">
        <title>Complete genome sequence of Weeksella virosa type strain (9751).</title>
        <authorList>
            <person name="Lang E."/>
            <person name="Teshima H."/>
            <person name="Lucas S."/>
            <person name="Lapidus A."/>
            <person name="Hammon N."/>
            <person name="Deshpande S."/>
            <person name="Nolan M."/>
            <person name="Cheng J.F."/>
            <person name="Pitluck S."/>
            <person name="Liolios K."/>
            <person name="Pagani I."/>
            <person name="Mikhailova N."/>
            <person name="Ivanova N."/>
            <person name="Mavromatis K."/>
            <person name="Pati A."/>
            <person name="Tapia R."/>
            <person name="Han C."/>
            <person name="Goodwin L."/>
            <person name="Chen A."/>
            <person name="Palaniappan K."/>
            <person name="Land M."/>
            <person name="Hauser L."/>
            <person name="Chang Y.J."/>
            <person name="Jeffries C.D."/>
            <person name="Brambilla E.M."/>
            <person name="Kopitz M."/>
            <person name="Rohde M."/>
            <person name="Goker M."/>
            <person name="Tindall B.J."/>
            <person name="Detter J.C."/>
            <person name="Woyke T."/>
            <person name="Bristow J."/>
            <person name="Eisen J.A."/>
            <person name="Markowitz V."/>
            <person name="Hugenholtz P."/>
            <person name="Klenk H.P."/>
            <person name="Kyrpides N.C."/>
        </authorList>
    </citation>
    <scope>NUCLEOTIDE SEQUENCE [LARGE SCALE GENOMIC DNA]</scope>
    <source>
        <strain evidence="2">ATCC 43766 / DSM 16922 / JCM 21250 / NBRC 16016 / NCTC 11634 / CL345/78</strain>
    </source>
</reference>
<evidence type="ECO:0000313" key="1">
    <source>
        <dbReference type="EMBL" id="ADX67243.1"/>
    </source>
</evidence>
<sequence length="478" mass="52706">MKKIILALATVLAIQSCSDDYYDSLNVDPINPSDVPAEYFVTNAVTSYFYQMLNTNVNLNVFRLWSQQWNETQYVEESNYDLETRNINGRLWTRLNTDVLFDLKSAKKLIEENASLSASEKANQLAIVDILQVQAWMVLVDTFGDVPYTEALQGGDNITPKYDDAKTIYTDLINRLKASVSGIEVSGSGFGSNDIVYKGNMSKWKKFGASLLLKAAVQISDADNALAQSTVQEAVAFGIMTSNDDNFTLVYPGSEPYVNPLWDDLVNSGRADFVAANTIVDQMNELNDPRRPKYFRENLGSGVFVGGVYGLATPYATHTQISDLLHRKDYPGNLLDYAEVKFLLAESAARGYAVGGSIESHYNDAILASMEFWGVDSADAAAYLAQPSVAYSSASGTWKEKIGKQFYLAMYNKGFDAWTVVRRLDAPTMNIAATSGLPLPTRFTYPTAERNLNGANNSAASAAIGGDELTTKLFWDKY</sequence>
<dbReference type="InterPro" id="IPR041662">
    <property type="entry name" value="SusD-like_2"/>
</dbReference>
<gene>
    <name evidence="1" type="ordered locus">Weevi_0524</name>
</gene>
<name>F0NZB4_WEEVC</name>
<dbReference type="KEGG" id="wvi:Weevi_0524"/>
<dbReference type="OrthoDB" id="725917at2"/>
<dbReference type="RefSeq" id="WP_013597635.1">
    <property type="nucleotide sequence ID" value="NC_015144.1"/>
</dbReference>
<organism evidence="1 2">
    <name type="scientific">Weeksella virosa (strain ATCC 43766 / DSM 16922 / JCM 21250 / CCUG 30538 / CDC 9751 / IAM 14551 / NBRC 16016 / NCTC 11634 / CL345/78)</name>
    <dbReference type="NCBI Taxonomy" id="865938"/>
    <lineage>
        <taxon>Bacteria</taxon>
        <taxon>Pseudomonadati</taxon>
        <taxon>Bacteroidota</taxon>
        <taxon>Flavobacteriia</taxon>
        <taxon>Flavobacteriales</taxon>
        <taxon>Weeksellaceae</taxon>
        <taxon>Weeksella</taxon>
    </lineage>
</organism>
<accession>F0NZB4</accession>
<dbReference type="AlphaFoldDB" id="F0NZB4"/>
<keyword evidence="2" id="KW-1185">Reference proteome</keyword>
<dbReference type="eggNOG" id="COG4198">
    <property type="taxonomic scope" value="Bacteria"/>
</dbReference>
<reference evidence="2" key="2">
    <citation type="journal article" date="2011" name="Stand. Genomic Sci.">
        <title>Complete genome sequence of Weeksella virosa type strain (9751T).</title>
        <authorList>
            <person name="Lang E."/>
            <person name="Teshima H."/>
            <person name="Lucas S."/>
            <person name="Lapidus A."/>
            <person name="Hammon N."/>
            <person name="Deshpande S."/>
            <person name="Nolan M."/>
            <person name="Cheng J."/>
            <person name="Pitluck S."/>
            <person name="Liolios K."/>
            <person name="Pagani I."/>
            <person name="Mikhailova N."/>
            <person name="Ivanova N."/>
            <person name="Mavromatis K."/>
            <person name="Pati A."/>
            <person name="Tapia R."/>
            <person name="Han C."/>
            <person name="Goodwin L."/>
            <person name="Chen A."/>
            <person name="Palaniappan K."/>
            <person name="Land M."/>
            <person name="Hauser L."/>
            <person name="Chang Y."/>
            <person name="Jeffries C."/>
            <person name="Brambilla E."/>
            <person name="Kopitz M."/>
            <person name="Rohde M."/>
            <person name="Goker M."/>
            <person name="Tindall B."/>
            <person name="Detter J."/>
            <person name="Woyke T."/>
            <person name="Bristow J."/>
            <person name="Eisen J."/>
            <person name="Markowitz V."/>
            <person name="Hugenholtz P."/>
            <person name="Klenk H."/>
            <person name="Kyrpides N."/>
        </authorList>
    </citation>
    <scope>NUCLEOTIDE SEQUENCE [LARGE SCALE GENOMIC DNA]</scope>
    <source>
        <strain evidence="2">ATCC 43766 / DSM 16922 / JCM 21250 / NBRC 16016 / NCTC 11634 / CL345/78</strain>
    </source>
</reference>
<dbReference type="STRING" id="865938.Weevi_0524"/>
<dbReference type="Proteomes" id="UP000008641">
    <property type="component" value="Chromosome"/>
</dbReference>
<dbReference type="EMBL" id="CP002455">
    <property type="protein sequence ID" value="ADX67243.1"/>
    <property type="molecule type" value="Genomic_DNA"/>
</dbReference>
<dbReference type="PROSITE" id="PS51257">
    <property type="entry name" value="PROKAR_LIPOPROTEIN"/>
    <property type="match status" value="1"/>
</dbReference>
<dbReference type="Gene3D" id="1.25.40.390">
    <property type="match status" value="1"/>
</dbReference>
<dbReference type="InterPro" id="IPR011990">
    <property type="entry name" value="TPR-like_helical_dom_sf"/>
</dbReference>